<comment type="subcellular location">
    <subcellularLocation>
        <location evidence="1">Cell membrane</location>
        <topology evidence="1">Multi-pass membrane protein</topology>
    </subcellularLocation>
</comment>
<evidence type="ECO:0000256" key="6">
    <source>
        <dbReference type="ARBA" id="ARBA00022989"/>
    </source>
</evidence>
<evidence type="ECO:0000256" key="7">
    <source>
        <dbReference type="ARBA" id="ARBA00023136"/>
    </source>
</evidence>
<proteinExistence type="inferred from homology"/>
<dbReference type="Proteomes" id="UP001596527">
    <property type="component" value="Unassembled WGS sequence"/>
</dbReference>
<keyword evidence="6 9" id="KW-1133">Transmembrane helix</keyword>
<dbReference type="Pfam" id="PF01544">
    <property type="entry name" value="CorA"/>
    <property type="match status" value="1"/>
</dbReference>
<gene>
    <name evidence="10" type="ORF">ACFQWG_03735</name>
</gene>
<dbReference type="Gene3D" id="3.30.460.20">
    <property type="entry name" value="CorA soluble domain-like"/>
    <property type="match status" value="1"/>
</dbReference>
<evidence type="ECO:0000256" key="4">
    <source>
        <dbReference type="ARBA" id="ARBA00022475"/>
    </source>
</evidence>
<feature type="transmembrane region" description="Helical" evidence="9">
    <location>
        <begin position="332"/>
        <end position="352"/>
    </location>
</feature>
<dbReference type="SUPFAM" id="SSF144083">
    <property type="entry name" value="Magnesium transport protein CorA, transmembrane region"/>
    <property type="match status" value="1"/>
</dbReference>
<evidence type="ECO:0000256" key="2">
    <source>
        <dbReference type="ARBA" id="ARBA00009765"/>
    </source>
</evidence>
<keyword evidence="7 9" id="KW-0472">Membrane</keyword>
<name>A0ABW2SJM2_9ACTO</name>
<keyword evidence="4" id="KW-1003">Cell membrane</keyword>
<dbReference type="CDD" id="cd12822">
    <property type="entry name" value="TmCorA-like"/>
    <property type="match status" value="1"/>
</dbReference>
<dbReference type="RefSeq" id="WP_380972238.1">
    <property type="nucleotide sequence ID" value="NZ_JBHTEF010000001.1"/>
</dbReference>
<evidence type="ECO:0000256" key="8">
    <source>
        <dbReference type="SAM" id="MobiDB-lite"/>
    </source>
</evidence>
<feature type="transmembrane region" description="Helical" evidence="9">
    <location>
        <begin position="302"/>
        <end position="320"/>
    </location>
</feature>
<evidence type="ECO:0000313" key="11">
    <source>
        <dbReference type="Proteomes" id="UP001596527"/>
    </source>
</evidence>
<comment type="caution">
    <text evidence="10">The sequence shown here is derived from an EMBL/GenBank/DDBJ whole genome shotgun (WGS) entry which is preliminary data.</text>
</comment>
<organism evidence="10 11">
    <name type="scientific">Schaalia naturae</name>
    <dbReference type="NCBI Taxonomy" id="635203"/>
    <lineage>
        <taxon>Bacteria</taxon>
        <taxon>Bacillati</taxon>
        <taxon>Actinomycetota</taxon>
        <taxon>Actinomycetes</taxon>
        <taxon>Actinomycetales</taxon>
        <taxon>Actinomycetaceae</taxon>
        <taxon>Schaalia</taxon>
    </lineage>
</organism>
<evidence type="ECO:0000256" key="1">
    <source>
        <dbReference type="ARBA" id="ARBA00004651"/>
    </source>
</evidence>
<feature type="region of interest" description="Disordered" evidence="8">
    <location>
        <begin position="109"/>
        <end position="128"/>
    </location>
</feature>
<protein>
    <submittedName>
        <fullName evidence="10">Magnesium transporter CorA family protein</fullName>
    </submittedName>
</protein>
<dbReference type="SUPFAM" id="SSF143865">
    <property type="entry name" value="CorA soluble domain-like"/>
    <property type="match status" value="1"/>
</dbReference>
<evidence type="ECO:0000256" key="9">
    <source>
        <dbReference type="SAM" id="Phobius"/>
    </source>
</evidence>
<dbReference type="InterPro" id="IPR045861">
    <property type="entry name" value="CorA_cytoplasmic_dom"/>
</dbReference>
<dbReference type="Gene3D" id="1.20.58.340">
    <property type="entry name" value="Magnesium transport protein CorA, transmembrane region"/>
    <property type="match status" value="2"/>
</dbReference>
<evidence type="ECO:0000256" key="3">
    <source>
        <dbReference type="ARBA" id="ARBA00022448"/>
    </source>
</evidence>
<evidence type="ECO:0000313" key="10">
    <source>
        <dbReference type="EMBL" id="MFC7580336.1"/>
    </source>
</evidence>
<dbReference type="EMBL" id="JBHTEF010000001">
    <property type="protein sequence ID" value="MFC7580336.1"/>
    <property type="molecule type" value="Genomic_DNA"/>
</dbReference>
<accession>A0ABW2SJM2</accession>
<keyword evidence="11" id="KW-1185">Reference proteome</keyword>
<dbReference type="PANTHER" id="PTHR46494">
    <property type="entry name" value="CORA FAMILY METAL ION TRANSPORTER (EUROFUNG)"/>
    <property type="match status" value="1"/>
</dbReference>
<evidence type="ECO:0000256" key="5">
    <source>
        <dbReference type="ARBA" id="ARBA00022692"/>
    </source>
</evidence>
<dbReference type="InterPro" id="IPR002523">
    <property type="entry name" value="MgTranspt_CorA/ZnTranspt_ZntB"/>
</dbReference>
<reference evidence="11" key="1">
    <citation type="journal article" date="2019" name="Int. J. Syst. Evol. Microbiol.">
        <title>The Global Catalogue of Microorganisms (GCM) 10K type strain sequencing project: providing services to taxonomists for standard genome sequencing and annotation.</title>
        <authorList>
            <consortium name="The Broad Institute Genomics Platform"/>
            <consortium name="The Broad Institute Genome Sequencing Center for Infectious Disease"/>
            <person name="Wu L."/>
            <person name="Ma J."/>
        </authorList>
    </citation>
    <scope>NUCLEOTIDE SEQUENCE [LARGE SCALE GENOMIC DNA]</scope>
    <source>
        <strain evidence="11">CCUG 56698</strain>
    </source>
</reference>
<sequence>MGDDVGGPGPESIPSLAASRAWRDGRLVDAEVTPGEIGATVADPDMLVWIDLLEPTVEDLHAVVGSLGLPPTAVEDVLGRFERPKAVQHAGWLYVTTSALMRDATAALPQSASDGDGAGTDRQTAGPSRLIRSRVSAIATSTALVTIRLDARWDMTEVVRRWDEDPDLVGRGVGALLHGLLDVIVDGHFDVIQSLDDDAEDLEDQLLSEGTADDAFILRLYGLRKELVGIRRVVVPMRDVVTGIERHVHASPTAMAPWWGDLYDHVLRAAEWTDSLRDMIAFMVETQMSLMDWRLNIVMKKLAGWAAIIAVPTAITGWFGQNLPFWGYGSGMGLWVSLGLVIASTLLLYWSFRRRDWL</sequence>
<dbReference type="PANTHER" id="PTHR46494:SF1">
    <property type="entry name" value="CORA FAMILY METAL ION TRANSPORTER (EUROFUNG)"/>
    <property type="match status" value="1"/>
</dbReference>
<comment type="similarity">
    <text evidence="2">Belongs to the CorA metal ion transporter (MIT) (TC 1.A.35) family.</text>
</comment>
<keyword evidence="5 9" id="KW-0812">Transmembrane</keyword>
<keyword evidence="3" id="KW-0813">Transport</keyword>
<dbReference type="InterPro" id="IPR045863">
    <property type="entry name" value="CorA_TM1_TM2"/>
</dbReference>